<dbReference type="Gene3D" id="1.20.1530.20">
    <property type="match status" value="1"/>
</dbReference>
<keyword evidence="1" id="KW-0812">Transmembrane</keyword>
<feature type="transmembrane region" description="Helical" evidence="1">
    <location>
        <begin position="65"/>
        <end position="83"/>
    </location>
</feature>
<dbReference type="AlphaFoldDB" id="A0A679GVN8"/>
<feature type="transmembrane region" description="Helical" evidence="1">
    <location>
        <begin position="33"/>
        <end position="53"/>
    </location>
</feature>
<feature type="transmembrane region" description="Helical" evidence="1">
    <location>
        <begin position="346"/>
        <end position="365"/>
    </location>
</feature>
<dbReference type="RefSeq" id="WP_107330495.1">
    <property type="nucleotide sequence ID" value="NZ_AP022642.1"/>
</dbReference>
<proteinExistence type="predicted"/>
<keyword evidence="1" id="KW-1133">Transmembrane helix</keyword>
<feature type="transmembrane region" description="Helical" evidence="1">
    <location>
        <begin position="248"/>
        <end position="269"/>
    </location>
</feature>
<dbReference type="Proteomes" id="UP000501237">
    <property type="component" value="Chromosome"/>
</dbReference>
<feature type="transmembrane region" description="Helical" evidence="1">
    <location>
        <begin position="281"/>
        <end position="302"/>
    </location>
</feature>
<name>A0A679GVN8_9GAMM</name>
<evidence type="ECO:0000313" key="2">
    <source>
        <dbReference type="EMBL" id="BCA31210.1"/>
    </source>
</evidence>
<evidence type="ECO:0000313" key="3">
    <source>
        <dbReference type="Proteomes" id="UP000501237"/>
    </source>
</evidence>
<accession>A0A679GVN8</accession>
<protein>
    <submittedName>
        <fullName evidence="2">Membrane protein</fullName>
    </submittedName>
</protein>
<reference evidence="2 3" key="1">
    <citation type="journal article" date="2020" name="Microbiol. Resour. Announc.">
        <title>Complete genome sequence of Pseudomonas otitidis strain MrB4, isolated from Lake Biwa in Japan.</title>
        <authorList>
            <person name="Miyazaki K."/>
            <person name="Hase E."/>
            <person name="Maruya T."/>
        </authorList>
    </citation>
    <scope>NUCLEOTIDE SEQUENCE [LARGE SCALE GENOMIC DNA]</scope>
    <source>
        <strain evidence="2 3">MrB4</strain>
    </source>
</reference>
<dbReference type="GeneID" id="57400415"/>
<keyword evidence="1" id="KW-0472">Membrane</keyword>
<dbReference type="EMBL" id="AP022642">
    <property type="protein sequence ID" value="BCA31210.1"/>
    <property type="molecule type" value="Genomic_DNA"/>
</dbReference>
<dbReference type="InterPro" id="IPR038770">
    <property type="entry name" value="Na+/solute_symporter_sf"/>
</dbReference>
<feature type="transmembrane region" description="Helical" evidence="1">
    <location>
        <begin position="95"/>
        <end position="115"/>
    </location>
</feature>
<gene>
    <name evidence="2" type="ORF">PtoMrB4_51870</name>
</gene>
<sequence>MTLVLFWIGLLGLFALFTRVGRLLGLIPIVSQLLLASFGLPLVMLWLAAPVGLDNAQVLTAPWLKPLYGVAFTLLLGHILSDVIDLRLEAASVKIALPSFFVPFFCGLACATWLLPAASLLSNVAVGLLFALTAIPVLFLYLRHLGYPEPTIRRLLQAAILMDLMCWCLFGLAQGSAAPTTLLWPLLAALLPLALYLVRVRAPLVYSLAFFALLLTLQQLKLNALVFGIAYLLVMAALRVPFRLPLPVAVFHALQVWLAVPLILAYGLLQIDWHTAWQGYSWVQFSALLVLPVLSKLAGNWLGLSWAEGRLAASPAKWRQSVLLNTRGLTEIVFLNLLFQQQIISAQLYFALMLMGLIATLLPALTQRARAVPSTVSERSPHEVH</sequence>
<evidence type="ECO:0000256" key="1">
    <source>
        <dbReference type="SAM" id="Phobius"/>
    </source>
</evidence>
<feature type="transmembrane region" description="Helical" evidence="1">
    <location>
        <begin position="6"/>
        <end position="26"/>
    </location>
</feature>
<feature type="transmembrane region" description="Helical" evidence="1">
    <location>
        <begin position="154"/>
        <end position="173"/>
    </location>
</feature>
<organism evidence="2 3">
    <name type="scientific">Metapseudomonas otitidis</name>
    <dbReference type="NCBI Taxonomy" id="319939"/>
    <lineage>
        <taxon>Bacteria</taxon>
        <taxon>Pseudomonadati</taxon>
        <taxon>Pseudomonadota</taxon>
        <taxon>Gammaproteobacteria</taxon>
        <taxon>Pseudomonadales</taxon>
        <taxon>Pseudomonadaceae</taxon>
        <taxon>Metapseudomonas</taxon>
    </lineage>
</organism>
<feature type="transmembrane region" description="Helical" evidence="1">
    <location>
        <begin position="121"/>
        <end position="142"/>
    </location>
</feature>
<dbReference type="KEGG" id="poj:PtoMrB4_51870"/>